<dbReference type="EMBL" id="JAPCWZ010000009">
    <property type="protein sequence ID" value="KAK8851769.1"/>
    <property type="molecule type" value="Genomic_DNA"/>
</dbReference>
<accession>A0ABR2HSW7</accession>
<keyword evidence="2" id="KW-1185">Reference proteome</keyword>
<comment type="caution">
    <text evidence="1">The sequence shown here is derived from an EMBL/GenBank/DDBJ whole genome shotgun (WGS) entry which is preliminary data.</text>
</comment>
<dbReference type="GO" id="GO:0016301">
    <property type="term" value="F:kinase activity"/>
    <property type="evidence" value="ECO:0007669"/>
    <property type="project" value="UniProtKB-KW"/>
</dbReference>
<organism evidence="1 2">
    <name type="scientific">Apiospora arundinis</name>
    <dbReference type="NCBI Taxonomy" id="335852"/>
    <lineage>
        <taxon>Eukaryota</taxon>
        <taxon>Fungi</taxon>
        <taxon>Dikarya</taxon>
        <taxon>Ascomycota</taxon>
        <taxon>Pezizomycotina</taxon>
        <taxon>Sordariomycetes</taxon>
        <taxon>Xylariomycetidae</taxon>
        <taxon>Amphisphaeriales</taxon>
        <taxon>Apiosporaceae</taxon>
        <taxon>Apiospora</taxon>
    </lineage>
</organism>
<name>A0ABR2HSW7_9PEZI</name>
<proteinExistence type="predicted"/>
<evidence type="ECO:0000313" key="2">
    <source>
        <dbReference type="Proteomes" id="UP001390339"/>
    </source>
</evidence>
<keyword evidence="1" id="KW-0808">Transferase</keyword>
<dbReference type="Proteomes" id="UP001390339">
    <property type="component" value="Unassembled WGS sequence"/>
</dbReference>
<gene>
    <name evidence="1" type="ORF">PGQ11_014248</name>
</gene>
<dbReference type="SUPFAM" id="SSF56112">
    <property type="entry name" value="Protein kinase-like (PK-like)"/>
    <property type="match status" value="1"/>
</dbReference>
<dbReference type="Gene3D" id="1.10.510.10">
    <property type="entry name" value="Transferase(Phosphotransferase) domain 1"/>
    <property type="match status" value="1"/>
</dbReference>
<protein>
    <submittedName>
        <fullName evidence="1">Protein kinase domain-containing protein</fullName>
    </submittedName>
</protein>
<reference evidence="1 2" key="1">
    <citation type="journal article" date="2024" name="IMA Fungus">
        <title>Apiospora arundinis, a panoply of carbohydrate-active enzymes and secondary metabolites.</title>
        <authorList>
            <person name="Sorensen T."/>
            <person name="Petersen C."/>
            <person name="Muurmann A.T."/>
            <person name="Christiansen J.V."/>
            <person name="Brundto M.L."/>
            <person name="Overgaard C.K."/>
            <person name="Boysen A.T."/>
            <person name="Wollenberg R.D."/>
            <person name="Larsen T.O."/>
            <person name="Sorensen J.L."/>
            <person name="Nielsen K.L."/>
            <person name="Sondergaard T.E."/>
        </authorList>
    </citation>
    <scope>NUCLEOTIDE SEQUENCE [LARGE SCALE GENOMIC DNA]</scope>
    <source>
        <strain evidence="1 2">AAU 773</strain>
    </source>
</reference>
<dbReference type="InterPro" id="IPR011009">
    <property type="entry name" value="Kinase-like_dom_sf"/>
</dbReference>
<keyword evidence="1" id="KW-0418">Kinase</keyword>
<evidence type="ECO:0000313" key="1">
    <source>
        <dbReference type="EMBL" id="KAK8851769.1"/>
    </source>
</evidence>
<sequence>MTLLHLDDPPTYHTEHKMDRISVHQIHAGDGDGADIIFDLNDRQIAVSVFPSSSIQPTDQFHREQTFFEDRLIGLLGRAIASEDEEEYETIVDDVLTVILEAGKSVFAQVAPSNKPSTPSPNQDLHSLLYPGTLTFRFEVIDNRATIVPIDGSQAYTCLQTTFDHTIEGELSFDTNLPHYSPKDIFVLKTLVLGAGYAVCRVQVNGKEMLCKAHDKGLFDSCLRKELGDLQSIRKSHLSRGVPEFIPQLLGYVKDPRTGRIIGLLREWVEGCCLGGIDITMKSTLTRHKWVSQIRGTVNQLHKIGVIWGDGKANNVIIDIENNAWLIDFGGGFTKGWVDEEFANTIEGDKQAIMKIVQLLNQPEDMT</sequence>